<dbReference type="GO" id="GO:0003700">
    <property type="term" value="F:DNA-binding transcription factor activity"/>
    <property type="evidence" value="ECO:0007669"/>
    <property type="project" value="InterPro"/>
</dbReference>
<gene>
    <name evidence="2" type="ORF">SFLOR_v1c06620</name>
</gene>
<dbReference type="GO" id="GO:0003677">
    <property type="term" value="F:DNA binding"/>
    <property type="evidence" value="ECO:0007669"/>
    <property type="project" value="InterPro"/>
</dbReference>
<dbReference type="EMBL" id="CP025057">
    <property type="protein sequence ID" value="AUB31712.1"/>
    <property type="molecule type" value="Genomic_DNA"/>
</dbReference>
<dbReference type="InterPro" id="IPR046348">
    <property type="entry name" value="SIS_dom_sf"/>
</dbReference>
<dbReference type="PROSITE" id="PS51071">
    <property type="entry name" value="HTH_RPIR"/>
    <property type="match status" value="1"/>
</dbReference>
<protein>
    <recommendedName>
        <fullName evidence="1">HTH rpiR-type domain-containing protein</fullName>
    </recommendedName>
</protein>
<dbReference type="InterPro" id="IPR000281">
    <property type="entry name" value="HTH_RpiR"/>
</dbReference>
<dbReference type="RefSeq" id="WP_100916687.1">
    <property type="nucleotide sequence ID" value="NZ_CP025057.1"/>
</dbReference>
<dbReference type="OrthoDB" id="3684496at2"/>
<dbReference type="AlphaFoldDB" id="A0A2K8SE61"/>
<name>A0A2K8SE61_9MOLU</name>
<dbReference type="InterPro" id="IPR009057">
    <property type="entry name" value="Homeodomain-like_sf"/>
</dbReference>
<dbReference type="InterPro" id="IPR047640">
    <property type="entry name" value="RpiR-like"/>
</dbReference>
<dbReference type="Gene3D" id="1.10.10.10">
    <property type="entry name" value="Winged helix-like DNA-binding domain superfamily/Winged helix DNA-binding domain"/>
    <property type="match status" value="1"/>
</dbReference>
<dbReference type="Proteomes" id="UP000231823">
    <property type="component" value="Chromosome"/>
</dbReference>
<dbReference type="Pfam" id="PF01418">
    <property type="entry name" value="HTH_6"/>
    <property type="match status" value="1"/>
</dbReference>
<keyword evidence="3" id="KW-1185">Reference proteome</keyword>
<reference evidence="2 3" key="1">
    <citation type="submission" date="2017-12" db="EMBL/GenBank/DDBJ databases">
        <title>Complete genome sequence of Spiroplasma floricola 23-6 (ATCC 29989).</title>
        <authorList>
            <person name="Tsai Y.-M."/>
            <person name="Wu P.-S."/>
            <person name="Lo W.-S."/>
            <person name="Kuo C.-H."/>
        </authorList>
    </citation>
    <scope>NUCLEOTIDE SEQUENCE [LARGE SCALE GENOMIC DNA]</scope>
    <source>
        <strain evidence="2 3">23-6</strain>
    </source>
</reference>
<dbReference type="GO" id="GO:0097367">
    <property type="term" value="F:carbohydrate derivative binding"/>
    <property type="evidence" value="ECO:0007669"/>
    <property type="project" value="InterPro"/>
</dbReference>
<organism evidence="2 3">
    <name type="scientific">Spiroplasma floricola 23-6</name>
    <dbReference type="NCBI Taxonomy" id="1336749"/>
    <lineage>
        <taxon>Bacteria</taxon>
        <taxon>Bacillati</taxon>
        <taxon>Mycoplasmatota</taxon>
        <taxon>Mollicutes</taxon>
        <taxon>Entomoplasmatales</taxon>
        <taxon>Spiroplasmataceae</taxon>
        <taxon>Spiroplasma</taxon>
    </lineage>
</organism>
<evidence type="ECO:0000313" key="2">
    <source>
        <dbReference type="EMBL" id="AUB31712.1"/>
    </source>
</evidence>
<dbReference type="Gene3D" id="3.40.50.10490">
    <property type="entry name" value="Glucose-6-phosphate isomerase like protein, domain 1"/>
    <property type="match status" value="1"/>
</dbReference>
<dbReference type="KEGG" id="sfz:SFLOR_v1c06620"/>
<proteinExistence type="predicted"/>
<evidence type="ECO:0000259" key="1">
    <source>
        <dbReference type="PROSITE" id="PS51071"/>
    </source>
</evidence>
<dbReference type="SUPFAM" id="SSF46689">
    <property type="entry name" value="Homeodomain-like"/>
    <property type="match status" value="1"/>
</dbReference>
<accession>A0A2K8SE61</accession>
<dbReference type="SUPFAM" id="SSF53697">
    <property type="entry name" value="SIS domain"/>
    <property type="match status" value="1"/>
</dbReference>
<dbReference type="GO" id="GO:1901135">
    <property type="term" value="P:carbohydrate derivative metabolic process"/>
    <property type="evidence" value="ECO:0007669"/>
    <property type="project" value="InterPro"/>
</dbReference>
<sequence length="250" mass="29361">MFKSIKEKLILIKNNPENQTHVSIANYLLNCIENKKTPKINECSKESFCSESVITAFAKKYGYDGFKELAIRVKVETEYYDWSIAKNIKNKDSNSYRNLIDKSLDLLDSQNEKIQSLITSLKKSENIFAISSYQQLFNTELFISELNLLGYNAFFNYQRKLNETWINKVKENDTFIIVAFGLDNQYIINFYNLLKEKTNNIFIVCSPSQKHKFDKYQEIIIVDYYDRGTILESTRSSLIMYLFSSIVYKL</sequence>
<dbReference type="PANTHER" id="PTHR30514">
    <property type="entry name" value="GLUCOKINASE"/>
    <property type="match status" value="1"/>
</dbReference>
<evidence type="ECO:0000313" key="3">
    <source>
        <dbReference type="Proteomes" id="UP000231823"/>
    </source>
</evidence>
<dbReference type="PANTHER" id="PTHR30514:SF1">
    <property type="entry name" value="HTH-TYPE TRANSCRIPTIONAL REGULATOR HEXR-RELATED"/>
    <property type="match status" value="1"/>
</dbReference>
<dbReference type="InterPro" id="IPR036388">
    <property type="entry name" value="WH-like_DNA-bd_sf"/>
</dbReference>
<feature type="domain" description="HTH rpiR-type" evidence="1">
    <location>
        <begin position="4"/>
        <end position="80"/>
    </location>
</feature>